<dbReference type="PROSITE" id="PS50885">
    <property type="entry name" value="HAMP"/>
    <property type="match status" value="1"/>
</dbReference>
<dbReference type="Proteomes" id="UP000323917">
    <property type="component" value="Chromosome"/>
</dbReference>
<dbReference type="PANTHER" id="PTHR44936:SF10">
    <property type="entry name" value="SENSOR PROTEIN RSTB"/>
    <property type="match status" value="1"/>
</dbReference>
<dbReference type="SUPFAM" id="SSF55874">
    <property type="entry name" value="ATPase domain of HSP90 chaperone/DNA topoisomerase II/histidine kinase"/>
    <property type="match status" value="1"/>
</dbReference>
<name>A0A5B9Q8V6_9BACT</name>
<dbReference type="GO" id="GO:0005524">
    <property type="term" value="F:ATP binding"/>
    <property type="evidence" value="ECO:0007669"/>
    <property type="project" value="UniProtKB-KW"/>
</dbReference>
<gene>
    <name evidence="13" type="primary">zraS_4</name>
    <name evidence="13" type="ORF">Pr1d_13820</name>
</gene>
<dbReference type="EMBL" id="CP042913">
    <property type="protein sequence ID" value="QEG34110.1"/>
    <property type="molecule type" value="Genomic_DNA"/>
</dbReference>
<keyword evidence="5 13" id="KW-0808">Transferase</keyword>
<dbReference type="PRINTS" id="PR00344">
    <property type="entry name" value="BCTRLSENSOR"/>
</dbReference>
<evidence type="ECO:0000313" key="13">
    <source>
        <dbReference type="EMBL" id="QEG34110.1"/>
    </source>
</evidence>
<comment type="catalytic activity">
    <reaction evidence="1">
        <text>ATP + protein L-histidine = ADP + protein N-phospho-L-histidine.</text>
        <dbReference type="EC" id="2.7.13.3"/>
    </reaction>
</comment>
<evidence type="ECO:0000313" key="14">
    <source>
        <dbReference type="Proteomes" id="UP000323917"/>
    </source>
</evidence>
<proteinExistence type="predicted"/>
<evidence type="ECO:0000256" key="5">
    <source>
        <dbReference type="ARBA" id="ARBA00022679"/>
    </source>
</evidence>
<dbReference type="CDD" id="cd06225">
    <property type="entry name" value="HAMP"/>
    <property type="match status" value="1"/>
</dbReference>
<reference evidence="13 14" key="1">
    <citation type="submission" date="2019-08" db="EMBL/GenBank/DDBJ databases">
        <title>Deep-cultivation of Planctomycetes and their phenomic and genomic characterization uncovers novel biology.</title>
        <authorList>
            <person name="Wiegand S."/>
            <person name="Jogler M."/>
            <person name="Boedeker C."/>
            <person name="Pinto D."/>
            <person name="Vollmers J."/>
            <person name="Rivas-Marin E."/>
            <person name="Kohn T."/>
            <person name="Peeters S.H."/>
            <person name="Heuer A."/>
            <person name="Rast P."/>
            <person name="Oberbeckmann S."/>
            <person name="Bunk B."/>
            <person name="Jeske O."/>
            <person name="Meyerdierks A."/>
            <person name="Storesund J.E."/>
            <person name="Kallscheuer N."/>
            <person name="Luecker S."/>
            <person name="Lage O.M."/>
            <person name="Pohl T."/>
            <person name="Merkel B.J."/>
            <person name="Hornburger P."/>
            <person name="Mueller R.-W."/>
            <person name="Bruemmer F."/>
            <person name="Labrenz M."/>
            <person name="Spormann A.M."/>
            <person name="Op den Camp H."/>
            <person name="Overmann J."/>
            <person name="Amann R."/>
            <person name="Jetten M.S.M."/>
            <person name="Mascher T."/>
            <person name="Medema M.H."/>
            <person name="Devos D.P."/>
            <person name="Kaster A.-K."/>
            <person name="Ovreas L."/>
            <person name="Rohde M."/>
            <person name="Galperin M.Y."/>
            <person name="Jogler C."/>
        </authorList>
    </citation>
    <scope>NUCLEOTIDE SEQUENCE [LARGE SCALE GENOMIC DNA]</scope>
    <source>
        <strain evidence="13 14">Pr1d</strain>
    </source>
</reference>
<organism evidence="13 14">
    <name type="scientific">Bythopirellula goksoeyrii</name>
    <dbReference type="NCBI Taxonomy" id="1400387"/>
    <lineage>
        <taxon>Bacteria</taxon>
        <taxon>Pseudomonadati</taxon>
        <taxon>Planctomycetota</taxon>
        <taxon>Planctomycetia</taxon>
        <taxon>Pirellulales</taxon>
        <taxon>Lacipirellulaceae</taxon>
        <taxon>Bythopirellula</taxon>
    </lineage>
</organism>
<dbReference type="InterPro" id="IPR036890">
    <property type="entry name" value="HATPase_C_sf"/>
</dbReference>
<keyword evidence="10" id="KW-0812">Transmembrane</keyword>
<feature type="transmembrane region" description="Helical" evidence="10">
    <location>
        <begin position="156"/>
        <end position="178"/>
    </location>
</feature>
<dbReference type="GO" id="GO:0007165">
    <property type="term" value="P:signal transduction"/>
    <property type="evidence" value="ECO:0007669"/>
    <property type="project" value="InterPro"/>
</dbReference>
<dbReference type="InterPro" id="IPR004358">
    <property type="entry name" value="Sig_transdc_His_kin-like_C"/>
</dbReference>
<comment type="subcellular location">
    <subcellularLocation>
        <location evidence="2">Membrane</location>
    </subcellularLocation>
</comment>
<keyword evidence="14" id="KW-1185">Reference proteome</keyword>
<evidence type="ECO:0000256" key="8">
    <source>
        <dbReference type="ARBA" id="ARBA00022840"/>
    </source>
</evidence>
<sequence>MRFPLQYQIMLPLAVVALVSLLAVAMIDAYLATQETRSTIDRQLQGVVHVLATSNFPLTDNVLHQMKELSGADFVLENSRGEQLSSTLPGGDVSLSVQSVSDTSEKATLGPQRTIAGKQYFHSSAKLSTRNGEDGPKVLHTLFPCDQYNAAWRHAFLPPLAVGVLAVGAVVAMTQWIAGRISKSLARLSAGVNRLAKGDFVSIELPGRNDEVRDLTLAVNQTSHRLAEYEQQVRQTEQVRTAALLGAGLAHEIRNAATGCRLAIDLHAEKCAKISNEDSLTVAKSQLQLMENRLQRFLRLGKQSDDEVREEVDLNKMVAELMPLVIPAARHSGVQLDWNAPDKPIKVLANTDTLSMVIVNLMLNAVEAALKHSVKSAAQPFVRLDVGLSTDNQAEVLVSDSGGGPAETVTENLFQPFVSTKAEGVGLGLAVASQVANAHGGEIDWCRKDGQTVFRLCLPIIEVS</sequence>
<dbReference type="PANTHER" id="PTHR44936">
    <property type="entry name" value="SENSOR PROTEIN CREC"/>
    <property type="match status" value="1"/>
</dbReference>
<dbReference type="SMART" id="SM00304">
    <property type="entry name" value="HAMP"/>
    <property type="match status" value="1"/>
</dbReference>
<dbReference type="PROSITE" id="PS50109">
    <property type="entry name" value="HIS_KIN"/>
    <property type="match status" value="1"/>
</dbReference>
<keyword evidence="10" id="KW-0472">Membrane</keyword>
<evidence type="ECO:0000259" key="12">
    <source>
        <dbReference type="PROSITE" id="PS50885"/>
    </source>
</evidence>
<evidence type="ECO:0000256" key="2">
    <source>
        <dbReference type="ARBA" id="ARBA00004370"/>
    </source>
</evidence>
<evidence type="ECO:0000256" key="1">
    <source>
        <dbReference type="ARBA" id="ARBA00000085"/>
    </source>
</evidence>
<dbReference type="Gene3D" id="3.30.565.10">
    <property type="entry name" value="Histidine kinase-like ATPase, C-terminal domain"/>
    <property type="match status" value="1"/>
</dbReference>
<dbReference type="AlphaFoldDB" id="A0A5B9Q8V6"/>
<evidence type="ECO:0000256" key="7">
    <source>
        <dbReference type="ARBA" id="ARBA00022777"/>
    </source>
</evidence>
<dbReference type="SMART" id="SM00387">
    <property type="entry name" value="HATPase_c"/>
    <property type="match status" value="1"/>
</dbReference>
<evidence type="ECO:0000256" key="10">
    <source>
        <dbReference type="SAM" id="Phobius"/>
    </source>
</evidence>
<dbReference type="InterPro" id="IPR005467">
    <property type="entry name" value="His_kinase_dom"/>
</dbReference>
<protein>
    <recommendedName>
        <fullName evidence="3">histidine kinase</fullName>
        <ecNumber evidence="3">2.7.13.3</ecNumber>
    </recommendedName>
</protein>
<evidence type="ECO:0000256" key="3">
    <source>
        <dbReference type="ARBA" id="ARBA00012438"/>
    </source>
</evidence>
<keyword evidence="6" id="KW-0547">Nucleotide-binding</keyword>
<keyword evidence="10" id="KW-1133">Transmembrane helix</keyword>
<dbReference type="Gene3D" id="1.10.8.500">
    <property type="entry name" value="HAMP domain in histidine kinase"/>
    <property type="match status" value="1"/>
</dbReference>
<evidence type="ECO:0000256" key="9">
    <source>
        <dbReference type="SAM" id="Coils"/>
    </source>
</evidence>
<dbReference type="Pfam" id="PF00672">
    <property type="entry name" value="HAMP"/>
    <property type="match status" value="1"/>
</dbReference>
<keyword evidence="8" id="KW-0067">ATP-binding</keyword>
<evidence type="ECO:0000256" key="4">
    <source>
        <dbReference type="ARBA" id="ARBA00022553"/>
    </source>
</evidence>
<dbReference type="Gene3D" id="1.10.287.130">
    <property type="match status" value="1"/>
</dbReference>
<dbReference type="EC" id="2.7.13.3" evidence="3"/>
<dbReference type="OrthoDB" id="1931120at2"/>
<feature type="domain" description="HAMP" evidence="12">
    <location>
        <begin position="179"/>
        <end position="231"/>
    </location>
</feature>
<keyword evidence="4" id="KW-0597">Phosphoprotein</keyword>
<accession>A0A5B9Q8V6</accession>
<dbReference type="RefSeq" id="WP_148072799.1">
    <property type="nucleotide sequence ID" value="NZ_CP042913.1"/>
</dbReference>
<dbReference type="InterPro" id="IPR050980">
    <property type="entry name" value="2C_sensor_his_kinase"/>
</dbReference>
<dbReference type="Pfam" id="PF02518">
    <property type="entry name" value="HATPase_c"/>
    <property type="match status" value="1"/>
</dbReference>
<evidence type="ECO:0000256" key="6">
    <source>
        <dbReference type="ARBA" id="ARBA00022741"/>
    </source>
</evidence>
<dbReference type="GO" id="GO:0004673">
    <property type="term" value="F:protein histidine kinase activity"/>
    <property type="evidence" value="ECO:0007669"/>
    <property type="project" value="UniProtKB-EC"/>
</dbReference>
<keyword evidence="9" id="KW-0175">Coiled coil</keyword>
<keyword evidence="7" id="KW-0418">Kinase</keyword>
<feature type="coiled-coil region" evidence="9">
    <location>
        <begin position="212"/>
        <end position="239"/>
    </location>
</feature>
<evidence type="ECO:0000259" key="11">
    <source>
        <dbReference type="PROSITE" id="PS50109"/>
    </source>
</evidence>
<feature type="domain" description="Histidine kinase" evidence="11">
    <location>
        <begin position="248"/>
        <end position="462"/>
    </location>
</feature>
<dbReference type="KEGG" id="bgok:Pr1d_13820"/>
<dbReference type="GO" id="GO:0016020">
    <property type="term" value="C:membrane"/>
    <property type="evidence" value="ECO:0007669"/>
    <property type="project" value="UniProtKB-SubCell"/>
</dbReference>
<dbReference type="InterPro" id="IPR003594">
    <property type="entry name" value="HATPase_dom"/>
</dbReference>
<dbReference type="InterPro" id="IPR003660">
    <property type="entry name" value="HAMP_dom"/>
</dbReference>